<name>A0A084SWY2_9BACT</name>
<dbReference type="RefSeq" id="WP_043393596.1">
    <property type="nucleotide sequence ID" value="NZ_JPMI01000075.1"/>
</dbReference>
<feature type="chain" id="PRO_5001781937" description="Lipoprotein" evidence="1">
    <location>
        <begin position="25"/>
        <end position="174"/>
    </location>
</feature>
<evidence type="ECO:0000256" key="1">
    <source>
        <dbReference type="SAM" id="SignalP"/>
    </source>
</evidence>
<dbReference type="AlphaFoldDB" id="A0A084SWY2"/>
<proteinExistence type="predicted"/>
<feature type="signal peptide" evidence="1">
    <location>
        <begin position="1"/>
        <end position="24"/>
    </location>
</feature>
<evidence type="ECO:0000313" key="3">
    <source>
        <dbReference type="Proteomes" id="UP000028547"/>
    </source>
</evidence>
<keyword evidence="1" id="KW-0732">Signal</keyword>
<sequence>MPRTMKSLLALTALAALVPAASPAARNVGAPLAGTVAATTYSSSGAFHGAVDIDGGTCGTTPITTGVAGSLAWNVVINTPSTLCGTAMTGPQNVAKHTFADGFTFRLMDFNKTGQTFDRTCDRCNIGAAGDKGIPANSLHLQRDKSGTKDTSWYAGYSTVGEALSLGELVGVLD</sequence>
<organism evidence="2 3">
    <name type="scientific">Archangium violaceum Cb vi76</name>
    <dbReference type="NCBI Taxonomy" id="1406225"/>
    <lineage>
        <taxon>Bacteria</taxon>
        <taxon>Pseudomonadati</taxon>
        <taxon>Myxococcota</taxon>
        <taxon>Myxococcia</taxon>
        <taxon>Myxococcales</taxon>
        <taxon>Cystobacterineae</taxon>
        <taxon>Archangiaceae</taxon>
        <taxon>Archangium</taxon>
    </lineage>
</organism>
<comment type="caution">
    <text evidence="2">The sequence shown here is derived from an EMBL/GenBank/DDBJ whole genome shotgun (WGS) entry which is preliminary data.</text>
</comment>
<protein>
    <recommendedName>
        <fullName evidence="4">Lipoprotein</fullName>
    </recommendedName>
</protein>
<accession>A0A084SWY2</accession>
<dbReference type="Proteomes" id="UP000028547">
    <property type="component" value="Unassembled WGS sequence"/>
</dbReference>
<dbReference type="EMBL" id="JPMI01000075">
    <property type="protein sequence ID" value="KFA92967.1"/>
    <property type="molecule type" value="Genomic_DNA"/>
</dbReference>
<evidence type="ECO:0008006" key="4">
    <source>
        <dbReference type="Google" id="ProtNLM"/>
    </source>
</evidence>
<gene>
    <name evidence="2" type="ORF">Q664_11795</name>
</gene>
<evidence type="ECO:0000313" key="2">
    <source>
        <dbReference type="EMBL" id="KFA92967.1"/>
    </source>
</evidence>
<reference evidence="2 3" key="1">
    <citation type="submission" date="2014-07" db="EMBL/GenBank/DDBJ databases">
        <title>Draft Genome Sequence of Gephyronic Acid Producer, Cystobacter violaceus Strain Cb vi76.</title>
        <authorList>
            <person name="Stevens D.C."/>
            <person name="Young J."/>
            <person name="Carmichael R."/>
            <person name="Tan J."/>
            <person name="Taylor R.E."/>
        </authorList>
    </citation>
    <scope>NUCLEOTIDE SEQUENCE [LARGE SCALE GENOMIC DNA]</scope>
    <source>
        <strain evidence="2 3">Cb vi76</strain>
    </source>
</reference>